<keyword evidence="3" id="KW-0964">Secreted</keyword>
<dbReference type="RefSeq" id="XP_045954406.1">
    <property type="nucleotide sequence ID" value="XM_046103726.1"/>
</dbReference>
<feature type="region of interest" description="Disordered" evidence="8">
    <location>
        <begin position="416"/>
        <end position="465"/>
    </location>
</feature>
<dbReference type="AlphaFoldDB" id="A0A9P8RL51"/>
<dbReference type="GO" id="GO:0047490">
    <property type="term" value="F:pectin lyase activity"/>
    <property type="evidence" value="ECO:0007669"/>
    <property type="project" value="UniProtKB-EC"/>
</dbReference>
<dbReference type="Proteomes" id="UP000758603">
    <property type="component" value="Unassembled WGS sequence"/>
</dbReference>
<comment type="caution">
    <text evidence="11">The sequence shown here is derived from an EMBL/GenBank/DDBJ whole genome shotgun (WGS) entry which is preliminary data.</text>
</comment>
<feature type="compositionally biased region" description="Polar residues" evidence="8">
    <location>
        <begin position="423"/>
        <end position="433"/>
    </location>
</feature>
<accession>A0A9P8RL51</accession>
<dbReference type="InterPro" id="IPR045032">
    <property type="entry name" value="PEL"/>
</dbReference>
<dbReference type="GO" id="GO:0030570">
    <property type="term" value="F:pectate lyase activity"/>
    <property type="evidence" value="ECO:0007669"/>
    <property type="project" value="InterPro"/>
</dbReference>
<evidence type="ECO:0000256" key="3">
    <source>
        <dbReference type="ARBA" id="ARBA00022525"/>
    </source>
</evidence>
<evidence type="ECO:0000256" key="5">
    <source>
        <dbReference type="ARBA" id="ARBA00023239"/>
    </source>
</evidence>
<protein>
    <recommendedName>
        <fullName evidence="7">pectin lyase</fullName>
        <ecNumber evidence="7">4.2.2.10</ecNumber>
    </recommendedName>
</protein>
<feature type="domain" description="Pectate lyase" evidence="10">
    <location>
        <begin position="84"/>
        <end position="298"/>
    </location>
</feature>
<reference evidence="11" key="1">
    <citation type="journal article" date="2021" name="Nat. Commun.">
        <title>Genetic determinants of endophytism in the Arabidopsis root mycobiome.</title>
        <authorList>
            <person name="Mesny F."/>
            <person name="Miyauchi S."/>
            <person name="Thiergart T."/>
            <person name="Pickel B."/>
            <person name="Atanasova L."/>
            <person name="Karlsson M."/>
            <person name="Huettel B."/>
            <person name="Barry K.W."/>
            <person name="Haridas S."/>
            <person name="Chen C."/>
            <person name="Bauer D."/>
            <person name="Andreopoulos W."/>
            <person name="Pangilinan J."/>
            <person name="LaButti K."/>
            <person name="Riley R."/>
            <person name="Lipzen A."/>
            <person name="Clum A."/>
            <person name="Drula E."/>
            <person name="Henrissat B."/>
            <person name="Kohler A."/>
            <person name="Grigoriev I.V."/>
            <person name="Martin F.M."/>
            <person name="Hacquard S."/>
        </authorList>
    </citation>
    <scope>NUCLEOTIDE SEQUENCE</scope>
    <source>
        <strain evidence="11">MPI-SDFR-AT-0073</strain>
    </source>
</reference>
<evidence type="ECO:0000256" key="7">
    <source>
        <dbReference type="ARBA" id="ARBA00039082"/>
    </source>
</evidence>
<gene>
    <name evidence="11" type="ORF">BKA67DRAFT_578841</name>
</gene>
<dbReference type="Gene3D" id="2.160.20.10">
    <property type="entry name" value="Single-stranded right-handed beta-helix, Pectin lyase-like"/>
    <property type="match status" value="1"/>
</dbReference>
<evidence type="ECO:0000256" key="2">
    <source>
        <dbReference type="ARBA" id="ARBA00010980"/>
    </source>
</evidence>
<sequence>MISFRVIAALAGLARFVNAQSVSGAAEGFAQGVTGGGDATPVYPADIDELIELLGSDEPQVIILSKTYDFLESEGTKTETGCAPYGTAAGCQLAIDGTGTWCGSNTAATVSYDVAATEGIEVKSNKTLIGEGSAGILKGKGLRMTNGVSNIIVQNIHITDLNPQYVWGGDAFTFAETDLIWIDHCTTSLLGRQHYVFGQKPSSRITLSNNFINGSTSWSAGCDGYHYWTIELVGTEDQITFQNNYVYHTSGRSPALSGSTLFHAVNSVWSDNNGHAIEGDTNGQGLFEGCVFENVTTVVVDDFKGSLFSSSDSTTNAKCESALGRACVENVFSNSGAFDKSDTGFFSNFTGLSIASATAASSAEKSVPSAAGFGKLTTSSTESTTDESSSSAVSKVSSAVSKSTAVPSKSTIIASKSTSTLSQSTGVSKSTAGSSKSTVIASKSTSTVSKSTGVSKCKKRRAVQA</sequence>
<feature type="compositionally biased region" description="Basic residues" evidence="8">
    <location>
        <begin position="456"/>
        <end position="465"/>
    </location>
</feature>
<feature type="compositionally biased region" description="Low complexity" evidence="8">
    <location>
        <begin position="434"/>
        <end position="455"/>
    </location>
</feature>
<evidence type="ECO:0000256" key="8">
    <source>
        <dbReference type="SAM" id="MobiDB-lite"/>
    </source>
</evidence>
<dbReference type="SMART" id="SM00656">
    <property type="entry name" value="Amb_all"/>
    <property type="match status" value="1"/>
</dbReference>
<evidence type="ECO:0000259" key="10">
    <source>
        <dbReference type="SMART" id="SM00656"/>
    </source>
</evidence>
<dbReference type="SUPFAM" id="SSF51126">
    <property type="entry name" value="Pectin lyase-like"/>
    <property type="match status" value="1"/>
</dbReference>
<keyword evidence="5 11" id="KW-0456">Lyase</keyword>
<evidence type="ECO:0000313" key="11">
    <source>
        <dbReference type="EMBL" id="KAH6647894.1"/>
    </source>
</evidence>
<evidence type="ECO:0000256" key="9">
    <source>
        <dbReference type="SAM" id="SignalP"/>
    </source>
</evidence>
<evidence type="ECO:0000256" key="4">
    <source>
        <dbReference type="ARBA" id="ARBA00022729"/>
    </source>
</evidence>
<dbReference type="GO" id="GO:0005576">
    <property type="term" value="C:extracellular region"/>
    <property type="evidence" value="ECO:0007669"/>
    <property type="project" value="UniProtKB-SubCell"/>
</dbReference>
<dbReference type="InterPro" id="IPR002022">
    <property type="entry name" value="Pec_lyase"/>
</dbReference>
<dbReference type="EMBL" id="JAGPXC010000008">
    <property type="protein sequence ID" value="KAH6647894.1"/>
    <property type="molecule type" value="Genomic_DNA"/>
</dbReference>
<comment type="catalytic activity">
    <reaction evidence="6">
        <text>Eliminative cleavage of (1-&gt;4)-alpha-D-galacturonan methyl ester to give oligosaccharides with 4-deoxy-6-O-methyl-alpha-D-galact-4-enuronosyl groups at their non-reducing ends.</text>
        <dbReference type="EC" id="4.2.2.10"/>
    </reaction>
</comment>
<dbReference type="GeneID" id="70132617"/>
<evidence type="ECO:0000256" key="1">
    <source>
        <dbReference type="ARBA" id="ARBA00004613"/>
    </source>
</evidence>
<dbReference type="PANTHER" id="PTHR31683">
    <property type="entry name" value="PECTATE LYASE 18-RELATED"/>
    <property type="match status" value="1"/>
</dbReference>
<dbReference type="InterPro" id="IPR011050">
    <property type="entry name" value="Pectin_lyase_fold/virulence"/>
</dbReference>
<dbReference type="PANTHER" id="PTHR31683:SF16">
    <property type="entry name" value="PECTIN LYASE A-RELATED"/>
    <property type="match status" value="1"/>
</dbReference>
<dbReference type="OrthoDB" id="1637350at2759"/>
<comment type="subcellular location">
    <subcellularLocation>
        <location evidence="1">Secreted</location>
    </subcellularLocation>
</comment>
<keyword evidence="12" id="KW-1185">Reference proteome</keyword>
<dbReference type="GO" id="GO:0000272">
    <property type="term" value="P:polysaccharide catabolic process"/>
    <property type="evidence" value="ECO:0007669"/>
    <property type="project" value="UniProtKB-KW"/>
</dbReference>
<evidence type="ECO:0000313" key="12">
    <source>
        <dbReference type="Proteomes" id="UP000758603"/>
    </source>
</evidence>
<comment type="similarity">
    <text evidence="2">Belongs to the polysaccharide lyase 1 family.</text>
</comment>
<proteinExistence type="inferred from homology"/>
<dbReference type="EC" id="4.2.2.10" evidence="7"/>
<keyword evidence="4 9" id="KW-0732">Signal</keyword>
<name>A0A9P8RL51_9PEZI</name>
<dbReference type="InterPro" id="IPR012334">
    <property type="entry name" value="Pectin_lyas_fold"/>
</dbReference>
<feature type="chain" id="PRO_5040132289" description="pectin lyase" evidence="9">
    <location>
        <begin position="20"/>
        <end position="465"/>
    </location>
</feature>
<dbReference type="FunFam" id="2.160.20.10:FF:000003">
    <property type="entry name" value="Pectin lyase F"/>
    <property type="match status" value="1"/>
</dbReference>
<feature type="signal peptide" evidence="9">
    <location>
        <begin position="1"/>
        <end position="19"/>
    </location>
</feature>
<evidence type="ECO:0000256" key="6">
    <source>
        <dbReference type="ARBA" id="ARBA00036818"/>
    </source>
</evidence>
<organism evidence="11 12">
    <name type="scientific">Truncatella angustata</name>
    <dbReference type="NCBI Taxonomy" id="152316"/>
    <lineage>
        <taxon>Eukaryota</taxon>
        <taxon>Fungi</taxon>
        <taxon>Dikarya</taxon>
        <taxon>Ascomycota</taxon>
        <taxon>Pezizomycotina</taxon>
        <taxon>Sordariomycetes</taxon>
        <taxon>Xylariomycetidae</taxon>
        <taxon>Amphisphaeriales</taxon>
        <taxon>Sporocadaceae</taxon>
        <taxon>Truncatella</taxon>
    </lineage>
</organism>